<dbReference type="GO" id="GO:0071555">
    <property type="term" value="P:cell wall organization"/>
    <property type="evidence" value="ECO:0007669"/>
    <property type="project" value="InterPro"/>
</dbReference>
<dbReference type="AlphaFoldDB" id="A0A6P1URB9"/>
<dbReference type="SUPFAM" id="SSF49584">
    <property type="entry name" value="Periplasmic chaperone C-domain"/>
    <property type="match status" value="1"/>
</dbReference>
<dbReference type="EMBL" id="CP048108">
    <property type="protein sequence ID" value="QHS44212.1"/>
    <property type="molecule type" value="Genomic_DNA"/>
</dbReference>
<protein>
    <submittedName>
        <fullName evidence="9">Molecular chaperone</fullName>
    </submittedName>
</protein>
<evidence type="ECO:0000256" key="6">
    <source>
        <dbReference type="SAM" id="SignalP"/>
    </source>
</evidence>
<feature type="domain" description="Pili assembly chaperone C-terminal" evidence="8">
    <location>
        <begin position="166"/>
        <end position="225"/>
    </location>
</feature>
<dbReference type="InterPro" id="IPR036316">
    <property type="entry name" value="Pili_assmbl_chap_C_dom_sf"/>
</dbReference>
<evidence type="ECO:0000313" key="10">
    <source>
        <dbReference type="Proteomes" id="UP000464389"/>
    </source>
</evidence>
<evidence type="ECO:0000256" key="3">
    <source>
        <dbReference type="ARBA" id="ARBA00022729"/>
    </source>
</evidence>
<dbReference type="Pfam" id="PF02753">
    <property type="entry name" value="PapD_C"/>
    <property type="match status" value="1"/>
</dbReference>
<evidence type="ECO:0000256" key="4">
    <source>
        <dbReference type="ARBA" id="ARBA00022764"/>
    </source>
</evidence>
<dbReference type="PANTHER" id="PTHR30251">
    <property type="entry name" value="PILUS ASSEMBLY CHAPERONE"/>
    <property type="match status" value="1"/>
</dbReference>
<dbReference type="Gene3D" id="2.60.40.10">
    <property type="entry name" value="Immunoglobulins"/>
    <property type="match status" value="2"/>
</dbReference>
<dbReference type="RefSeq" id="WP_162121074.1">
    <property type="nucleotide sequence ID" value="NZ_CP048108.1"/>
</dbReference>
<dbReference type="InterPro" id="IPR013783">
    <property type="entry name" value="Ig-like_fold"/>
</dbReference>
<evidence type="ECO:0000256" key="1">
    <source>
        <dbReference type="ARBA" id="ARBA00004418"/>
    </source>
</evidence>
<comment type="similarity">
    <text evidence="2">Belongs to the periplasmic pilus chaperone family.</text>
</comment>
<dbReference type="Proteomes" id="UP000464389">
    <property type="component" value="Chromosome"/>
</dbReference>
<comment type="subcellular location">
    <subcellularLocation>
        <location evidence="1">Periplasm</location>
    </subcellularLocation>
</comment>
<feature type="chain" id="PRO_5026873440" evidence="6">
    <location>
        <begin position="21"/>
        <end position="235"/>
    </location>
</feature>
<gene>
    <name evidence="9" type="ORF">GW952_00575</name>
</gene>
<dbReference type="InterPro" id="IPR050643">
    <property type="entry name" value="Periplasmic_pilus_chap"/>
</dbReference>
<keyword evidence="4" id="KW-0574">Periplasm</keyword>
<dbReference type="SUPFAM" id="SSF49354">
    <property type="entry name" value="PapD-like"/>
    <property type="match status" value="1"/>
</dbReference>
<evidence type="ECO:0000313" key="9">
    <source>
        <dbReference type="EMBL" id="QHS44212.1"/>
    </source>
</evidence>
<dbReference type="InterPro" id="IPR016147">
    <property type="entry name" value="Pili_assmbl_chaperone_N"/>
</dbReference>
<dbReference type="InterPro" id="IPR016148">
    <property type="entry name" value="Pili_assmbl_chaperone_C"/>
</dbReference>
<name>A0A6P1URB9_9ENTR</name>
<feature type="signal peptide" evidence="6">
    <location>
        <begin position="1"/>
        <end position="20"/>
    </location>
</feature>
<evidence type="ECO:0000256" key="2">
    <source>
        <dbReference type="ARBA" id="ARBA00007399"/>
    </source>
</evidence>
<dbReference type="GO" id="GO:0030288">
    <property type="term" value="C:outer membrane-bounded periplasmic space"/>
    <property type="evidence" value="ECO:0007669"/>
    <property type="project" value="InterPro"/>
</dbReference>
<reference evidence="9 10" key="1">
    <citation type="submission" date="2020-01" db="EMBL/GenBank/DDBJ databases">
        <title>Bactrocera dorsalis gut bacteria genome.</title>
        <authorList>
            <person name="Zhang H."/>
            <person name="Cai Z."/>
        </authorList>
    </citation>
    <scope>NUCLEOTIDE SEQUENCE [LARGE SCALE GENOMIC DNA]</scope>
    <source>
        <strain evidence="9 10">BD177</strain>
    </source>
</reference>
<evidence type="ECO:0000259" key="8">
    <source>
        <dbReference type="Pfam" id="PF02753"/>
    </source>
</evidence>
<accession>A0A6P1URB9</accession>
<keyword evidence="5" id="KW-0143">Chaperone</keyword>
<sequence>MKVAQYILAFFCTFLSGAYAGVMPSQSRIVYRSDDKDASIMLANTNNYPVLVQTWVDKGEGSPDVQEVPFISIPPVFYLEPAGVKGVRIFYNNAELSKEKESLFWFNIYEIPPERKNMTPNNSVLVTMNTQIKLFYRPRGLNITPEEAIEKITCKVNDREHISCFNPNPIHISVTGLQVLDSNGASAQATNAEYMLNPFGKSLYHFKSTMTPFKVSIQYIDDLGNKLQHVLNITS</sequence>
<evidence type="ECO:0000256" key="5">
    <source>
        <dbReference type="ARBA" id="ARBA00023186"/>
    </source>
</evidence>
<evidence type="ECO:0000259" key="7">
    <source>
        <dbReference type="Pfam" id="PF00345"/>
    </source>
</evidence>
<keyword evidence="3 6" id="KW-0732">Signal</keyword>
<dbReference type="InterPro" id="IPR008962">
    <property type="entry name" value="PapD-like_sf"/>
</dbReference>
<feature type="domain" description="Pili assembly chaperone N-terminal" evidence="7">
    <location>
        <begin position="21"/>
        <end position="141"/>
    </location>
</feature>
<dbReference type="InterPro" id="IPR001829">
    <property type="entry name" value="Pili_assmbl_chaperone_bac"/>
</dbReference>
<proteinExistence type="inferred from homology"/>
<organism evidence="9 10">
    <name type="scientific">Klebsiella michiganensis</name>
    <dbReference type="NCBI Taxonomy" id="1134687"/>
    <lineage>
        <taxon>Bacteria</taxon>
        <taxon>Pseudomonadati</taxon>
        <taxon>Pseudomonadota</taxon>
        <taxon>Gammaproteobacteria</taxon>
        <taxon>Enterobacterales</taxon>
        <taxon>Enterobacteriaceae</taxon>
        <taxon>Klebsiella/Raoultella group</taxon>
        <taxon>Klebsiella</taxon>
    </lineage>
</organism>
<dbReference type="PANTHER" id="PTHR30251:SF7">
    <property type="entry name" value="FIMBRIAE CHAPARONE"/>
    <property type="match status" value="1"/>
</dbReference>
<dbReference type="PRINTS" id="PR00969">
    <property type="entry name" value="CHAPERONPILI"/>
</dbReference>
<dbReference type="Pfam" id="PF00345">
    <property type="entry name" value="PapD_N"/>
    <property type="match status" value="1"/>
</dbReference>